<feature type="region of interest" description="Disordered" evidence="1">
    <location>
        <begin position="90"/>
        <end position="114"/>
    </location>
</feature>
<reference evidence="3" key="1">
    <citation type="submission" date="2023-10" db="EMBL/GenBank/DDBJ databases">
        <authorList>
            <person name="Chen Y."/>
            <person name="Shah S."/>
            <person name="Dougan E. K."/>
            <person name="Thang M."/>
            <person name="Chan C."/>
        </authorList>
    </citation>
    <scope>NUCLEOTIDE SEQUENCE [LARGE SCALE GENOMIC DNA]</scope>
</reference>
<evidence type="ECO:0000259" key="2">
    <source>
        <dbReference type="Pfam" id="PF17516"/>
    </source>
</evidence>
<evidence type="ECO:0000313" key="4">
    <source>
        <dbReference type="Proteomes" id="UP001189429"/>
    </source>
</evidence>
<dbReference type="EMBL" id="CAUYUJ010018204">
    <property type="protein sequence ID" value="CAK0881563.1"/>
    <property type="molecule type" value="Genomic_DNA"/>
</dbReference>
<evidence type="ECO:0000313" key="3">
    <source>
        <dbReference type="EMBL" id="CAK0881563.1"/>
    </source>
</evidence>
<gene>
    <name evidence="3" type="ORF">PCOR1329_LOCUS64369</name>
</gene>
<proteinExistence type="predicted"/>
<feature type="compositionally biased region" description="Basic and acidic residues" evidence="1">
    <location>
        <begin position="90"/>
        <end position="102"/>
    </location>
</feature>
<keyword evidence="4" id="KW-1185">Reference proteome</keyword>
<dbReference type="Pfam" id="PF17516">
    <property type="entry name" value="ProQ_C"/>
    <property type="match status" value="1"/>
</dbReference>
<accession>A0ABN9W8E5</accession>
<dbReference type="InterPro" id="IPR035236">
    <property type="entry name" value="ProQ_C"/>
</dbReference>
<evidence type="ECO:0000256" key="1">
    <source>
        <dbReference type="SAM" id="MobiDB-lite"/>
    </source>
</evidence>
<dbReference type="Proteomes" id="UP001189429">
    <property type="component" value="Unassembled WGS sequence"/>
</dbReference>
<comment type="caution">
    <text evidence="3">The sequence shown here is derived from an EMBL/GenBank/DDBJ whole genome shotgun (WGS) entry which is preliminary data.</text>
</comment>
<protein>
    <recommendedName>
        <fullName evidence="2">RNA chaperone ProQ C-terminal domain-containing protein</fullName>
    </recommendedName>
</protein>
<feature type="domain" description="RNA chaperone ProQ C-terminal" evidence="2">
    <location>
        <begin position="38"/>
        <end position="79"/>
    </location>
</feature>
<sequence>MVGCEMHWTQKFPLIQHYPNPGGRNRKHKVTKQPFAPGDAVEVKVGKKYVDGVVQEMNSQTVKVLLEDGRALTVGRATIRLREELAEAARETGRPSAAERVHPFSVPGTASQLTCTNDTRHNAISYKQQQ</sequence>
<organism evidence="3 4">
    <name type="scientific">Prorocentrum cordatum</name>
    <dbReference type="NCBI Taxonomy" id="2364126"/>
    <lineage>
        <taxon>Eukaryota</taxon>
        <taxon>Sar</taxon>
        <taxon>Alveolata</taxon>
        <taxon>Dinophyceae</taxon>
        <taxon>Prorocentrales</taxon>
        <taxon>Prorocentraceae</taxon>
        <taxon>Prorocentrum</taxon>
    </lineage>
</organism>
<name>A0ABN9W8E5_9DINO</name>